<evidence type="ECO:0000313" key="1">
    <source>
        <dbReference type="EMBL" id="KAL0432919.1"/>
    </source>
</evidence>
<comment type="caution">
    <text evidence="1">The sequence shown here is derived from an EMBL/GenBank/DDBJ whole genome shotgun (WGS) entry which is preliminary data.</text>
</comment>
<proteinExistence type="predicted"/>
<sequence>MMFGVCQCSGETKIYEDCMGNSLAMDDRMGLKLFGYDIEVVGYSTVQEARDLDVGRGR</sequence>
<dbReference type="EMBL" id="JACGWN010000009">
    <property type="protein sequence ID" value="KAL0432919.1"/>
    <property type="molecule type" value="Genomic_DNA"/>
</dbReference>
<protein>
    <submittedName>
        <fullName evidence="1">Uncharacterized protein</fullName>
    </submittedName>
</protein>
<accession>A0AAW2VTF6</accession>
<organism evidence="1">
    <name type="scientific">Sesamum latifolium</name>
    <dbReference type="NCBI Taxonomy" id="2727402"/>
    <lineage>
        <taxon>Eukaryota</taxon>
        <taxon>Viridiplantae</taxon>
        <taxon>Streptophyta</taxon>
        <taxon>Embryophyta</taxon>
        <taxon>Tracheophyta</taxon>
        <taxon>Spermatophyta</taxon>
        <taxon>Magnoliopsida</taxon>
        <taxon>eudicotyledons</taxon>
        <taxon>Gunneridae</taxon>
        <taxon>Pentapetalae</taxon>
        <taxon>asterids</taxon>
        <taxon>lamiids</taxon>
        <taxon>Lamiales</taxon>
        <taxon>Pedaliaceae</taxon>
        <taxon>Sesamum</taxon>
    </lineage>
</organism>
<reference evidence="1" key="1">
    <citation type="submission" date="2020-06" db="EMBL/GenBank/DDBJ databases">
        <authorList>
            <person name="Li T."/>
            <person name="Hu X."/>
            <person name="Zhang T."/>
            <person name="Song X."/>
            <person name="Zhang H."/>
            <person name="Dai N."/>
            <person name="Sheng W."/>
            <person name="Hou X."/>
            <person name="Wei L."/>
        </authorList>
    </citation>
    <scope>NUCLEOTIDE SEQUENCE</scope>
    <source>
        <strain evidence="1">KEN1</strain>
        <tissue evidence="1">Leaf</tissue>
    </source>
</reference>
<reference evidence="1" key="2">
    <citation type="journal article" date="2024" name="Plant">
        <title>Genomic evolution and insights into agronomic trait innovations of Sesamum species.</title>
        <authorList>
            <person name="Miao H."/>
            <person name="Wang L."/>
            <person name="Qu L."/>
            <person name="Liu H."/>
            <person name="Sun Y."/>
            <person name="Le M."/>
            <person name="Wang Q."/>
            <person name="Wei S."/>
            <person name="Zheng Y."/>
            <person name="Lin W."/>
            <person name="Duan Y."/>
            <person name="Cao H."/>
            <person name="Xiong S."/>
            <person name="Wang X."/>
            <person name="Wei L."/>
            <person name="Li C."/>
            <person name="Ma Q."/>
            <person name="Ju M."/>
            <person name="Zhao R."/>
            <person name="Li G."/>
            <person name="Mu C."/>
            <person name="Tian Q."/>
            <person name="Mei H."/>
            <person name="Zhang T."/>
            <person name="Gao T."/>
            <person name="Zhang H."/>
        </authorList>
    </citation>
    <scope>NUCLEOTIDE SEQUENCE</scope>
    <source>
        <strain evidence="1">KEN1</strain>
    </source>
</reference>
<gene>
    <name evidence="1" type="ORF">Slati_2626200</name>
</gene>
<name>A0AAW2VTF6_9LAMI</name>
<dbReference type="AlphaFoldDB" id="A0AAW2VTF6"/>